<organism evidence="3 4">
    <name type="scientific">Canna indica</name>
    <name type="common">Indian-shot</name>
    <dbReference type="NCBI Taxonomy" id="4628"/>
    <lineage>
        <taxon>Eukaryota</taxon>
        <taxon>Viridiplantae</taxon>
        <taxon>Streptophyta</taxon>
        <taxon>Embryophyta</taxon>
        <taxon>Tracheophyta</taxon>
        <taxon>Spermatophyta</taxon>
        <taxon>Magnoliopsida</taxon>
        <taxon>Liliopsida</taxon>
        <taxon>Zingiberales</taxon>
        <taxon>Cannaceae</taxon>
        <taxon>Canna</taxon>
    </lineage>
</organism>
<gene>
    <name evidence="3" type="ORF">Cni_G15149</name>
</gene>
<evidence type="ECO:0000256" key="1">
    <source>
        <dbReference type="SAM" id="MobiDB-lite"/>
    </source>
</evidence>
<dbReference type="PANTHER" id="PTHR33179">
    <property type="entry name" value="VQ MOTIF-CONTAINING PROTEIN"/>
    <property type="match status" value="1"/>
</dbReference>
<dbReference type="InterPro" id="IPR039609">
    <property type="entry name" value="VQ_15/22"/>
</dbReference>
<name>A0AAQ3KDA3_9LILI</name>
<dbReference type="EMBL" id="CP136894">
    <property type="protein sequence ID" value="WOL06415.1"/>
    <property type="molecule type" value="Genomic_DNA"/>
</dbReference>
<feature type="region of interest" description="Disordered" evidence="1">
    <location>
        <begin position="180"/>
        <end position="214"/>
    </location>
</feature>
<keyword evidence="4" id="KW-1185">Reference proteome</keyword>
<evidence type="ECO:0000313" key="4">
    <source>
        <dbReference type="Proteomes" id="UP001327560"/>
    </source>
</evidence>
<reference evidence="3 4" key="1">
    <citation type="submission" date="2023-10" db="EMBL/GenBank/DDBJ databases">
        <title>Chromosome-scale genome assembly provides insights into flower coloration mechanisms of Canna indica.</title>
        <authorList>
            <person name="Li C."/>
        </authorList>
    </citation>
    <scope>NUCLEOTIDE SEQUENCE [LARGE SCALE GENOMIC DNA]</scope>
    <source>
        <tissue evidence="3">Flower</tissue>
    </source>
</reference>
<accession>A0AAQ3KDA3</accession>
<sequence length="363" mass="38354">MESANSGSLHSSSGDDDEFDSRVSAFFRSSSSSSPIFPPPPVLSTSSDSHHFFDYPSLTYFDSSTPLLPLDSTAAGPPFPRPRPIPSSSNCTAAAAGSQSSSSSSVQPPHQPVVTPRGSKKRSRASRRAPTTVLTTDASNFRAMVQEFTGIPSPPFASASASASSSSPFARSYISRFHSPPAAGAAPPPPFLLRPFPQKARSPTPSPASNLVPRLSITDTSNTATETNNFQYLLPPHDSSQAASRSSQSLISPVLNFQTLLQPSLLQAKYTIPTTSTGFNEKLHILPLAAELIGAEAMRSTWMGGAADADPAQLRHVMDSSLKQTHSASGRTELEEEKPSASPGSLAATRGKGMMDSWIHSPE</sequence>
<feature type="domain" description="VQ" evidence="2">
    <location>
        <begin position="128"/>
        <end position="155"/>
    </location>
</feature>
<dbReference type="Proteomes" id="UP001327560">
    <property type="component" value="Chromosome 5"/>
</dbReference>
<feature type="compositionally biased region" description="Low complexity" evidence="1">
    <location>
        <begin position="98"/>
        <end position="114"/>
    </location>
</feature>
<proteinExistence type="predicted"/>
<feature type="region of interest" description="Disordered" evidence="1">
    <location>
        <begin position="320"/>
        <end position="363"/>
    </location>
</feature>
<dbReference type="AlphaFoldDB" id="A0AAQ3KDA3"/>
<evidence type="ECO:0000259" key="2">
    <source>
        <dbReference type="Pfam" id="PF05678"/>
    </source>
</evidence>
<feature type="compositionally biased region" description="Polar residues" evidence="1">
    <location>
        <begin position="321"/>
        <end position="330"/>
    </location>
</feature>
<evidence type="ECO:0000313" key="3">
    <source>
        <dbReference type="EMBL" id="WOL06415.1"/>
    </source>
</evidence>
<feature type="region of interest" description="Disordered" evidence="1">
    <location>
        <begin position="29"/>
        <end position="48"/>
    </location>
</feature>
<dbReference type="Pfam" id="PF05678">
    <property type="entry name" value="VQ"/>
    <property type="match status" value="1"/>
</dbReference>
<protein>
    <recommendedName>
        <fullName evidence="2">VQ domain-containing protein</fullName>
    </recommendedName>
</protein>
<dbReference type="PANTHER" id="PTHR33179:SF10">
    <property type="entry name" value="OS02G0753700 PROTEIN"/>
    <property type="match status" value="1"/>
</dbReference>
<feature type="region of interest" description="Disordered" evidence="1">
    <location>
        <begin position="66"/>
        <end position="140"/>
    </location>
</feature>
<feature type="compositionally biased region" description="Basic residues" evidence="1">
    <location>
        <begin position="118"/>
        <end position="127"/>
    </location>
</feature>
<dbReference type="InterPro" id="IPR008889">
    <property type="entry name" value="VQ"/>
</dbReference>